<accession>A0A9N8WII7</accession>
<gene>
    <name evidence="1" type="ORF">FCALED_LOCUS2950</name>
</gene>
<protein>
    <submittedName>
        <fullName evidence="1">17818_t:CDS:1</fullName>
    </submittedName>
</protein>
<proteinExistence type="predicted"/>
<dbReference type="SUPFAM" id="SSF52047">
    <property type="entry name" value="RNI-like"/>
    <property type="match status" value="1"/>
</dbReference>
<evidence type="ECO:0000313" key="1">
    <source>
        <dbReference type="EMBL" id="CAG8485876.1"/>
    </source>
</evidence>
<dbReference type="Proteomes" id="UP000789570">
    <property type="component" value="Unassembled WGS sequence"/>
</dbReference>
<organism evidence="1 2">
    <name type="scientific">Funneliformis caledonium</name>
    <dbReference type="NCBI Taxonomy" id="1117310"/>
    <lineage>
        <taxon>Eukaryota</taxon>
        <taxon>Fungi</taxon>
        <taxon>Fungi incertae sedis</taxon>
        <taxon>Mucoromycota</taxon>
        <taxon>Glomeromycotina</taxon>
        <taxon>Glomeromycetes</taxon>
        <taxon>Glomerales</taxon>
        <taxon>Glomeraceae</taxon>
        <taxon>Funneliformis</taxon>
    </lineage>
</organism>
<dbReference type="EMBL" id="CAJVPQ010000489">
    <property type="protein sequence ID" value="CAG8485876.1"/>
    <property type="molecule type" value="Genomic_DNA"/>
</dbReference>
<keyword evidence="2" id="KW-1185">Reference proteome</keyword>
<sequence>MAQDLPSLCLSRILAFHSDDLSTLYSCTLVNRDWCRFAVPLLWKRPFSFLHQYTPEILSIRLIDVYCAGFSSNERIYINNLLGYLEDKIPSNSIFNYVTFLRELDVLQASFCITRWACFTHVDFMIQTLPFINIFLQHFVKNSPKITHLIFTINNIYGSISWYDINLNLLIGKNAKDCFEQLKVLDCTGDFNPKLLSICSMISKRIEKIRISLYKISLYKHLKQPSIEMTNLQNLRSLIQTQQNLKHLIIENVKSGGLGEQGVLGILELTDEIHRSLEKLIFRYVEFYNNDIILSIRNLQKLGTLKFENCNLSNHPLKFSEWIRDKVVFVGGVGGVDIEGDMRGLSNLTNLSVYGSKVPISLLTFMTLQANDGLTVLDMRAKEIKAHEVNDLLQVISQNCKHLVEFSTHMIPNHDLLPLLLPTLTSNPRLEKLVIDTGTGVNTSENVDAFLPRFGKHLPPSLRGLEILMVWSFHHESLDKFFQESRANLETLKLKFCDCIEDDHVDIILKHSKNHLKLLNIKGTTNITYETWNKLQQDKQLHVEFHSDMEK</sequence>
<evidence type="ECO:0000313" key="2">
    <source>
        <dbReference type="Proteomes" id="UP000789570"/>
    </source>
</evidence>
<comment type="caution">
    <text evidence="1">The sequence shown here is derived from an EMBL/GenBank/DDBJ whole genome shotgun (WGS) entry which is preliminary data.</text>
</comment>
<reference evidence="1" key="1">
    <citation type="submission" date="2021-06" db="EMBL/GenBank/DDBJ databases">
        <authorList>
            <person name="Kallberg Y."/>
            <person name="Tangrot J."/>
            <person name="Rosling A."/>
        </authorList>
    </citation>
    <scope>NUCLEOTIDE SEQUENCE</scope>
    <source>
        <strain evidence="1">UK204</strain>
    </source>
</reference>
<dbReference type="AlphaFoldDB" id="A0A9N8WII7"/>
<dbReference type="InterPro" id="IPR032675">
    <property type="entry name" value="LRR_dom_sf"/>
</dbReference>
<dbReference type="OrthoDB" id="2321637at2759"/>
<dbReference type="Gene3D" id="3.80.10.10">
    <property type="entry name" value="Ribonuclease Inhibitor"/>
    <property type="match status" value="1"/>
</dbReference>
<name>A0A9N8WII7_9GLOM</name>